<accession>A0A060RGG0</accession>
<dbReference type="SUPFAM" id="SSF56219">
    <property type="entry name" value="DNase I-like"/>
    <property type="match status" value="1"/>
</dbReference>
<dbReference type="CDD" id="cd09079">
    <property type="entry name" value="RgfB-like"/>
    <property type="match status" value="1"/>
</dbReference>
<keyword evidence="3" id="KW-0269">Exonuclease</keyword>
<sequence>MKGTDMAKFLTLNTHSWLEANSLKKLFDLAETIYSENYDVICLQEINQDIRGLLTKEVDGYEKLPGSPTLHRDNYALQLVNYLRSQGRYYYWSWAYNHIGYEKYNEGVVILSKTPIKVNDILVSDVDDETDFHTRRVLVAETEIDQKPITVVSLHMSWFGKGFESEWQKLETALLDYPKPLVLMGDFNNPTDTAGYDMILNSPLDLQDSHKVAKKVQGDHTIIEDIDGWEGNKQSLKVDHVFTSKDIDILSSTVTFDGGEAPIVSDHFGLAVELNY</sequence>
<dbReference type="Gene3D" id="3.60.10.10">
    <property type="entry name" value="Endonuclease/exonuclease/phosphatase"/>
    <property type="match status" value="1"/>
</dbReference>
<dbReference type="Proteomes" id="UP000027584">
    <property type="component" value="Unassembled WGS sequence"/>
</dbReference>
<keyword evidence="1" id="KW-0378">Hydrolase</keyword>
<dbReference type="InterPro" id="IPR005135">
    <property type="entry name" value="Endo/exonuclease/phosphatase"/>
</dbReference>
<evidence type="ECO:0000256" key="1">
    <source>
        <dbReference type="ARBA" id="ARBA00022801"/>
    </source>
</evidence>
<gene>
    <name evidence="3" type="ORF">BN963_SGAL_00537</name>
</gene>
<feature type="domain" description="Endonuclease/exonuclease/phosphatase" evidence="2">
    <location>
        <begin position="28"/>
        <end position="267"/>
    </location>
</feature>
<keyword evidence="3" id="KW-0255">Endonuclease</keyword>
<evidence type="ECO:0000259" key="2">
    <source>
        <dbReference type="Pfam" id="PF03372"/>
    </source>
</evidence>
<name>A0A060RGG0_9STRE</name>
<dbReference type="InterPro" id="IPR051547">
    <property type="entry name" value="TDP2-like"/>
</dbReference>
<reference evidence="3 4" key="2">
    <citation type="submission" date="2014-05" db="EMBL/GenBank/DDBJ databases">
        <title>Genome sequence of Streptococcus gallolyticus.</title>
        <authorList>
            <person name="Del Campo R."/>
        </authorList>
    </citation>
    <scope>NUCLEOTIDE SEQUENCE [LARGE SCALE GENOMIC DNA]</scope>
    <source>
        <strain evidence="3 4">LMG17956</strain>
    </source>
</reference>
<organism evidence="3 4">
    <name type="scientific">Streptococcus gallolyticus</name>
    <dbReference type="NCBI Taxonomy" id="315405"/>
    <lineage>
        <taxon>Bacteria</taxon>
        <taxon>Bacillati</taxon>
        <taxon>Bacillota</taxon>
        <taxon>Bacilli</taxon>
        <taxon>Lactobacillales</taxon>
        <taxon>Streptococcaceae</taxon>
        <taxon>Streptococcus</taxon>
    </lineage>
</organism>
<dbReference type="PANTHER" id="PTHR15822:SF23">
    <property type="entry name" value="ENDONUCLEASE_EXONUCLEASE_PHOSPHATASE FAMILY PROTEIN"/>
    <property type="match status" value="1"/>
</dbReference>
<reference evidence="3 4" key="1">
    <citation type="submission" date="2014-02" db="EMBL/GenBank/DDBJ databases">
        <authorList>
            <person name="Manrique M."/>
        </authorList>
    </citation>
    <scope>NUCLEOTIDE SEQUENCE [LARGE SCALE GENOMIC DNA]</scope>
    <source>
        <strain evidence="3 4">LMG17956</strain>
    </source>
</reference>
<dbReference type="AlphaFoldDB" id="A0A060RGG0"/>
<evidence type="ECO:0000313" key="4">
    <source>
        <dbReference type="Proteomes" id="UP000027584"/>
    </source>
</evidence>
<keyword evidence="3" id="KW-0540">Nuclease</keyword>
<dbReference type="InterPro" id="IPR036691">
    <property type="entry name" value="Endo/exonu/phosph_ase_sf"/>
</dbReference>
<comment type="caution">
    <text evidence="3">The sequence shown here is derived from an EMBL/GenBank/DDBJ whole genome shotgun (WGS) entry which is preliminary data.</text>
</comment>
<proteinExistence type="predicted"/>
<evidence type="ECO:0000313" key="3">
    <source>
        <dbReference type="EMBL" id="CDO17349.1"/>
    </source>
</evidence>
<dbReference type="GO" id="GO:0004519">
    <property type="term" value="F:endonuclease activity"/>
    <property type="evidence" value="ECO:0007669"/>
    <property type="project" value="UniProtKB-KW"/>
</dbReference>
<dbReference type="Pfam" id="PF03372">
    <property type="entry name" value="Exo_endo_phos"/>
    <property type="match status" value="1"/>
</dbReference>
<dbReference type="GO" id="GO:0004527">
    <property type="term" value="F:exonuclease activity"/>
    <property type="evidence" value="ECO:0007669"/>
    <property type="project" value="UniProtKB-KW"/>
</dbReference>
<protein>
    <submittedName>
        <fullName evidence="3">Endonuclease/exonuclease/phosphatase family prote in</fullName>
    </submittedName>
</protein>
<dbReference type="PANTHER" id="PTHR15822">
    <property type="entry name" value="TRAF AND TNF RECEPTOR-ASSOCIATED PROTEIN"/>
    <property type="match status" value="1"/>
</dbReference>
<dbReference type="EMBL" id="CCBC010000121">
    <property type="protein sequence ID" value="CDO17349.1"/>
    <property type="molecule type" value="Genomic_DNA"/>
</dbReference>